<dbReference type="Proteomes" id="UP000198615">
    <property type="component" value="Unassembled WGS sequence"/>
</dbReference>
<feature type="region of interest" description="Disordered" evidence="1">
    <location>
        <begin position="296"/>
        <end position="324"/>
    </location>
</feature>
<dbReference type="RefSeq" id="WP_139189150.1">
    <property type="nucleotide sequence ID" value="NZ_FNBW01000004.1"/>
</dbReference>
<reference evidence="3 4" key="1">
    <citation type="submission" date="2016-10" db="EMBL/GenBank/DDBJ databases">
        <authorList>
            <person name="Varghese N."/>
            <person name="Submissions S."/>
        </authorList>
    </citation>
    <scope>NUCLEOTIDE SEQUENCE [LARGE SCALE GENOMIC DNA]</scope>
    <source>
        <strain evidence="3 4">DSM 18839</strain>
    </source>
</reference>
<dbReference type="EMBL" id="FNBW01000004">
    <property type="protein sequence ID" value="SDF52103.1"/>
    <property type="molecule type" value="Genomic_DNA"/>
</dbReference>
<evidence type="ECO:0000256" key="2">
    <source>
        <dbReference type="SAM" id="SignalP"/>
    </source>
</evidence>
<protein>
    <recommendedName>
        <fullName evidence="5">Cytochrome P460</fullName>
    </recommendedName>
</protein>
<dbReference type="InterPro" id="IPR038142">
    <property type="entry name" value="Cytochrome_P460_sp"/>
</dbReference>
<feature type="compositionally biased region" description="Basic and acidic residues" evidence="1">
    <location>
        <begin position="306"/>
        <end position="324"/>
    </location>
</feature>
<dbReference type="OrthoDB" id="9779283at2"/>
<dbReference type="AlphaFoldDB" id="A0A8G2BGZ5"/>
<keyword evidence="4" id="KW-1185">Reference proteome</keyword>
<proteinExistence type="predicted"/>
<comment type="caution">
    <text evidence="3">The sequence shown here is derived from an EMBL/GenBank/DDBJ whole genome shotgun (WGS) entry which is preliminary data.</text>
</comment>
<dbReference type="SUPFAM" id="SSF48695">
    <property type="entry name" value="Multiheme cytochromes"/>
    <property type="match status" value="2"/>
</dbReference>
<feature type="chain" id="PRO_5034319251" description="Cytochrome P460" evidence="2">
    <location>
        <begin position="28"/>
        <end position="1102"/>
    </location>
</feature>
<dbReference type="InterPro" id="IPR036280">
    <property type="entry name" value="Multihaem_cyt_sf"/>
</dbReference>
<evidence type="ECO:0000313" key="4">
    <source>
        <dbReference type="Proteomes" id="UP000198615"/>
    </source>
</evidence>
<feature type="signal peptide" evidence="2">
    <location>
        <begin position="1"/>
        <end position="27"/>
    </location>
</feature>
<dbReference type="Gene3D" id="1.10.1130.10">
    <property type="entry name" value="Flavocytochrome C3, Chain A"/>
    <property type="match status" value="1"/>
</dbReference>
<organism evidence="3 4">
    <name type="scientific">Thalassobaculum litoreum DSM 18839</name>
    <dbReference type="NCBI Taxonomy" id="1123362"/>
    <lineage>
        <taxon>Bacteria</taxon>
        <taxon>Pseudomonadati</taxon>
        <taxon>Pseudomonadota</taxon>
        <taxon>Alphaproteobacteria</taxon>
        <taxon>Rhodospirillales</taxon>
        <taxon>Thalassobaculaceae</taxon>
        <taxon>Thalassobaculum</taxon>
    </lineage>
</organism>
<keyword evidence="2" id="KW-0732">Signal</keyword>
<name>A0A8G2BGZ5_9PROT</name>
<dbReference type="Gene3D" id="3.50.70.20">
    <property type="entry name" value="Cytochrome P460"/>
    <property type="match status" value="1"/>
</dbReference>
<accession>A0A8G2BGZ5</accession>
<evidence type="ECO:0000313" key="3">
    <source>
        <dbReference type="EMBL" id="SDF52103.1"/>
    </source>
</evidence>
<evidence type="ECO:0000256" key="1">
    <source>
        <dbReference type="SAM" id="MobiDB-lite"/>
    </source>
</evidence>
<gene>
    <name evidence="3" type="ORF">SAMN05660686_01526</name>
</gene>
<sequence length="1102" mass="119578">MIGKLKLLAALAALTLTSGMLSSTPKADPAPLSALPSTMPLQDYEVEVLYPWLVDRRYVGLPGWKIDTKVRDTGPFIRGDYYGTHPAVRIHYSPEAVTWIDGGREGPVPQGAILIKEMFNPPAALYATLAETPYLKAYPGIHEALLADLLVGWTVMIQDSGGNSKDGWFWSGPFKGASFDKPGGASNVDNGEMVPVSGFGVGTCIRCHASAANGNTFASAKNFEPGKIPLQFKVDNSWRSKDYLTKHATVGAVEDGGASKTVWEIVDAHLADAPEAERKALFAKLDLPPQQRPFFTPEEAAQAPVRNEHRPDTDRLLGSPHDKPLPKPNTAFLEAFLDLSLLKPDPGATEIARFSLPSEYSDNVHPSTDPQHYLTSSNCMGCHGGLGGAPSGVSMFVSTGQAYGDGYNVSPYGEWRWSPMGLAGRDPIFHAQLESEMIILLEENGALDGGKPGPEPVQQTQQALVDTCLRCHGAMGLRQMGLDENAKRIADGKQSLPHGGILDPNFNPEIFYLTEPLTKAQQENPPFTPIPDQPIPPTAFHPIADAEYGELAREGISCTVCHHIAPASKQQVASWTEKVEKETPSWLGSRTDNLWSDAFLYFTANNNTGLYERSEADELLGPLADVVPKPMLHAMGITPKVAPPMTEGKPPFTKDSAMCGTCHTINLPNIGATVDEYPILTALEPNKHFQGIPHSIEQATYLEWVNSKFGPGKFNKQGPDFASCQDCHMPNRFVTVDADDKLTDAIDPLVSQIATIQDSDYAAADHQLPAQDISVPHRADYSRHELVGLNGFMVEMVKQFPAVLGVDSSDYETGAETGADLAVNAMAASIREGRVGSVAVRSATTDAAGDLVVDVTVANTTGHRLPSGVAFRRAWVSLEVRGEDGALLWASGRPNKGGLITDTGGTVLATELLRGTAYQPHYEEITEDDQVQIYEELVQNADGDFTTSFVHRVKHIKDNRLMPAGWVTAADFAGKSETSGIADQGDLLYEFMQATEPTGTGDDPDFAASPNSGTDSLRYRIASGKLGGRKAASVTARFYYQSFQPSWFYQRFELANKAKQMGYNTPETDRLFYLASHLDLEGTMMEGWKIEIGADEKPLRGQ</sequence>
<evidence type="ECO:0008006" key="5">
    <source>
        <dbReference type="Google" id="ProtNLM"/>
    </source>
</evidence>